<reference evidence="3" key="1">
    <citation type="submission" date="2020-07" db="EMBL/GenBank/DDBJ databases">
        <title>Clinical and genomic characterization of carbapenemase-producing Enterobacterales causing secondary infections during the COVID-19 crisis at a New York City hospital.</title>
        <authorList>
            <person name="Gomez-Simmonds A."/>
            <person name="Annavajhala M.K."/>
            <person name="Uhlemann A.-C."/>
        </authorList>
    </citation>
    <scope>NUCLEOTIDE SEQUENCE</scope>
    <source>
        <strain evidence="3">KP1828</strain>
    </source>
</reference>
<evidence type="ECO:0000256" key="1">
    <source>
        <dbReference type="SAM" id="MobiDB-lite"/>
    </source>
</evidence>
<organism evidence="3 4">
    <name type="scientific">Klebsiella pneumoniae</name>
    <dbReference type="NCBI Taxonomy" id="573"/>
    <lineage>
        <taxon>Bacteria</taxon>
        <taxon>Pseudomonadati</taxon>
        <taxon>Pseudomonadota</taxon>
        <taxon>Gammaproteobacteria</taxon>
        <taxon>Enterobacterales</taxon>
        <taxon>Enterobacteriaceae</taxon>
        <taxon>Klebsiella/Raoultella group</taxon>
        <taxon>Klebsiella</taxon>
        <taxon>Klebsiella pneumoniae complex</taxon>
    </lineage>
</organism>
<dbReference type="AlphaFoldDB" id="A0A927E5H7"/>
<accession>A0A927E5H7</accession>
<dbReference type="EMBL" id="JACXSX010000006">
    <property type="protein sequence ID" value="MBD3744474.1"/>
    <property type="molecule type" value="Genomic_DNA"/>
</dbReference>
<gene>
    <name evidence="3" type="ORF">IE980_29635</name>
</gene>
<sequence length="99" mass="11095">MAEHNFHRRRTGRARKRSSLINGGGGLDSAHSQLYRSLLEKEQWSRKEATELCGNLNLMLGGALEVINDWSYAVVDAPVLDDADDDIWVDLEIAKELEG</sequence>
<evidence type="ECO:0000313" key="4">
    <source>
        <dbReference type="Proteomes" id="UP000623974"/>
    </source>
</evidence>
<evidence type="ECO:0000259" key="2">
    <source>
        <dbReference type="Pfam" id="PF15615"/>
    </source>
</evidence>
<feature type="region of interest" description="Disordered" evidence="1">
    <location>
        <begin position="1"/>
        <end position="29"/>
    </location>
</feature>
<protein>
    <recommendedName>
        <fullName evidence="2">TerB-C domain-containing protein</fullName>
    </recommendedName>
</protein>
<dbReference type="InterPro" id="IPR028932">
    <property type="entry name" value="TerB-C"/>
</dbReference>
<name>A0A927E5H7_KLEPN</name>
<comment type="caution">
    <text evidence="3">The sequence shown here is derived from an EMBL/GenBank/DDBJ whole genome shotgun (WGS) entry which is preliminary data.</text>
</comment>
<dbReference type="Pfam" id="PF15615">
    <property type="entry name" value="TerB_C"/>
    <property type="match status" value="1"/>
</dbReference>
<feature type="compositionally biased region" description="Basic residues" evidence="1">
    <location>
        <begin position="1"/>
        <end position="18"/>
    </location>
</feature>
<dbReference type="Proteomes" id="UP000623974">
    <property type="component" value="Unassembled WGS sequence"/>
</dbReference>
<proteinExistence type="predicted"/>
<evidence type="ECO:0000313" key="3">
    <source>
        <dbReference type="EMBL" id="MBD3744474.1"/>
    </source>
</evidence>
<feature type="domain" description="TerB-C" evidence="2">
    <location>
        <begin position="24"/>
        <end position="98"/>
    </location>
</feature>